<evidence type="ECO:0000259" key="9">
    <source>
        <dbReference type="Pfam" id="PF04695"/>
    </source>
</evidence>
<evidence type="ECO:0000256" key="4">
    <source>
        <dbReference type="ARBA" id="ARBA00029502"/>
    </source>
</evidence>
<feature type="compositionally biased region" description="Low complexity" evidence="8">
    <location>
        <begin position="109"/>
        <end position="143"/>
    </location>
</feature>
<keyword evidence="7" id="KW-0813">Transport</keyword>
<dbReference type="PANTHER" id="PTHR23058:SF5">
    <property type="entry name" value="PEROXISOMAL MEMBRANE PROTEIN PEX14"/>
    <property type="match status" value="1"/>
</dbReference>
<keyword evidence="7" id="KW-0472">Membrane</keyword>
<dbReference type="AlphaFoldDB" id="A0A8H7AGQ0"/>
<comment type="subcellular location">
    <subcellularLocation>
        <location evidence="6 7">Peroxisome membrane</location>
    </subcellularLocation>
</comment>
<feature type="region of interest" description="Disordered" evidence="8">
    <location>
        <begin position="1"/>
        <end position="46"/>
    </location>
</feature>
<evidence type="ECO:0000256" key="7">
    <source>
        <dbReference type="RuleBase" id="RU367032"/>
    </source>
</evidence>
<dbReference type="PANTHER" id="PTHR23058">
    <property type="entry name" value="PEROXISOMAL MEMBRANE PROTEIN PEX14"/>
    <property type="match status" value="1"/>
</dbReference>
<proteinExistence type="inferred from homology"/>
<gene>
    <name evidence="10" type="ORF">GJ744_010348</name>
</gene>
<sequence>MTDGSHSKASSIPAWQAAISHHTSDTSSDTSTDAAQAVPGQDRSAVVDQARIFLNDASVRDSPREKKVAFLAKKGLQEDEIQRLLDTSSSETASSSRQDDNGLKTVHNSPASSPEPSSPASHLSAATISPSSSSSQTQSASQPNREIPPIITYPEFLLRPSKPPPLITLDRLTYSLYTLAGISALTYGASKYLVQPMLQSLSSSRHELASTALDNLEKLNDKLRGNVSHIAPIPISHGTIPKQRFHDRENNYNDSNASDNSETADSDPTELFHRDMATQTSPDLLPSSSLSSLSHPSSSSSSAPHSKQKEEEEEEKETATKTQLRRLTSLKDSLTSLLQTESPTTTTATTLLLSTISSTQSYLDRLQFSLNPYNDYSHLLSGSTLPAATTGGNNKENKNGSDDEALRFRQEILGVKGALLSVRSFPLGSKATTAITVPGGAGGRGGGGGEVVA</sequence>
<evidence type="ECO:0000256" key="1">
    <source>
        <dbReference type="ARBA" id="ARBA00005443"/>
    </source>
</evidence>
<dbReference type="InterPro" id="IPR006785">
    <property type="entry name" value="Pex14_N"/>
</dbReference>
<evidence type="ECO:0000256" key="3">
    <source>
        <dbReference type="ARBA" id="ARBA00023140"/>
    </source>
</evidence>
<dbReference type="OrthoDB" id="441517at2759"/>
<feature type="region of interest" description="Disordered" evidence="8">
    <location>
        <begin position="79"/>
        <end position="146"/>
    </location>
</feature>
<reference evidence="10" key="1">
    <citation type="submission" date="2020-02" db="EMBL/GenBank/DDBJ databases">
        <authorList>
            <person name="Palmer J.M."/>
        </authorList>
    </citation>
    <scope>NUCLEOTIDE SEQUENCE</scope>
    <source>
        <strain evidence="10">EPUS1.4</strain>
        <tissue evidence="10">Thallus</tissue>
    </source>
</reference>
<dbReference type="Proteomes" id="UP000606974">
    <property type="component" value="Unassembled WGS sequence"/>
</dbReference>
<keyword evidence="7" id="KW-0653">Protein transport</keyword>
<evidence type="ECO:0000313" key="10">
    <source>
        <dbReference type="EMBL" id="KAF7507557.1"/>
    </source>
</evidence>
<accession>A0A8H7AGQ0</accession>
<organism evidence="10 11">
    <name type="scientific">Endocarpon pusillum</name>
    <dbReference type="NCBI Taxonomy" id="364733"/>
    <lineage>
        <taxon>Eukaryota</taxon>
        <taxon>Fungi</taxon>
        <taxon>Dikarya</taxon>
        <taxon>Ascomycota</taxon>
        <taxon>Pezizomycotina</taxon>
        <taxon>Eurotiomycetes</taxon>
        <taxon>Chaetothyriomycetidae</taxon>
        <taxon>Verrucariales</taxon>
        <taxon>Verrucariaceae</taxon>
        <taxon>Endocarpon</taxon>
    </lineage>
</organism>
<evidence type="ECO:0000256" key="2">
    <source>
        <dbReference type="ARBA" id="ARBA00023010"/>
    </source>
</evidence>
<feature type="domain" description="Peroxisome membrane anchor protein Pex14p N-terminal" evidence="9">
    <location>
        <begin position="42"/>
        <end position="86"/>
    </location>
</feature>
<evidence type="ECO:0000313" key="11">
    <source>
        <dbReference type="Proteomes" id="UP000606974"/>
    </source>
</evidence>
<evidence type="ECO:0000256" key="8">
    <source>
        <dbReference type="SAM" id="MobiDB-lite"/>
    </source>
</evidence>
<comment type="function">
    <text evidence="7">Component of the PEX13-PEX14 docking complex, a translocon channel that specifically mediates the import of peroxisomal cargo proteins bound to PEX5 receptor. The PEX13-PEX14 docking complex forms a large import pore which can be opened to a diameter of about 9 nm. Mechanistically, PEX5 receptor along with cargo proteins associates with the PEX14 subunit of the PEX13-PEX14 docking complex in the cytosol, leading to the insertion of the receptor into the organelle membrane with the concomitant translocation of the cargo into the peroxisome matrix.</text>
</comment>
<keyword evidence="11" id="KW-1185">Reference proteome</keyword>
<dbReference type="Pfam" id="PF04695">
    <property type="entry name" value="Pex14_N"/>
    <property type="match status" value="1"/>
</dbReference>
<comment type="caution">
    <text evidence="10">The sequence shown here is derived from an EMBL/GenBank/DDBJ whole genome shotgun (WGS) entry which is preliminary data.</text>
</comment>
<dbReference type="GO" id="GO:0005778">
    <property type="term" value="C:peroxisomal membrane"/>
    <property type="evidence" value="ECO:0007669"/>
    <property type="project" value="UniProtKB-SubCell"/>
</dbReference>
<dbReference type="EMBL" id="JAACFV010000067">
    <property type="protein sequence ID" value="KAF7507557.1"/>
    <property type="molecule type" value="Genomic_DNA"/>
</dbReference>
<dbReference type="GO" id="GO:0016560">
    <property type="term" value="P:protein import into peroxisome matrix, docking"/>
    <property type="evidence" value="ECO:0007669"/>
    <property type="project" value="UniProtKB-UniRule"/>
</dbReference>
<dbReference type="InterPro" id="IPR036388">
    <property type="entry name" value="WH-like_DNA-bd_sf"/>
</dbReference>
<dbReference type="GO" id="GO:0005102">
    <property type="term" value="F:signaling receptor binding"/>
    <property type="evidence" value="ECO:0007669"/>
    <property type="project" value="TreeGrafter"/>
</dbReference>
<feature type="compositionally biased region" description="Low complexity" evidence="8">
    <location>
        <begin position="87"/>
        <end position="96"/>
    </location>
</feature>
<keyword evidence="3 7" id="KW-0576">Peroxisome</keyword>
<dbReference type="GO" id="GO:1990429">
    <property type="term" value="C:peroxisomal importomer complex"/>
    <property type="evidence" value="ECO:0007669"/>
    <property type="project" value="TreeGrafter"/>
</dbReference>
<feature type="compositionally biased region" description="Low complexity" evidence="8">
    <location>
        <begin position="252"/>
        <end position="261"/>
    </location>
</feature>
<protein>
    <recommendedName>
        <fullName evidence="4 7">Peroxisomal membrane protein PEX14</fullName>
    </recommendedName>
    <alternativeName>
        <fullName evidence="5 7">Peroxin-14</fullName>
    </alternativeName>
</protein>
<name>A0A8H7AGQ0_9EURO</name>
<comment type="similarity">
    <text evidence="1 7">Belongs to the peroxin-14 family.</text>
</comment>
<feature type="compositionally biased region" description="Low complexity" evidence="8">
    <location>
        <begin position="281"/>
        <end position="305"/>
    </location>
</feature>
<dbReference type="InterPro" id="IPR025655">
    <property type="entry name" value="PEX14"/>
</dbReference>
<feature type="region of interest" description="Disordered" evidence="8">
    <location>
        <begin position="232"/>
        <end position="327"/>
    </location>
</feature>
<evidence type="ECO:0000256" key="6">
    <source>
        <dbReference type="ARBA" id="ARBA00046271"/>
    </source>
</evidence>
<dbReference type="Gene3D" id="1.10.10.10">
    <property type="entry name" value="Winged helix-like DNA-binding domain superfamily/Winged helix DNA-binding domain"/>
    <property type="match status" value="1"/>
</dbReference>
<keyword evidence="2" id="KW-0811">Translocation</keyword>
<evidence type="ECO:0000256" key="5">
    <source>
        <dbReference type="ARBA" id="ARBA00029691"/>
    </source>
</evidence>